<protein>
    <submittedName>
        <fullName evidence="9">D-alanyl-lipoteichoic acid acyltransferase DltB, MBOAT superfamily</fullName>
    </submittedName>
</protein>
<feature type="transmembrane region" description="Helical" evidence="8">
    <location>
        <begin position="332"/>
        <end position="349"/>
    </location>
</feature>
<evidence type="ECO:0000256" key="6">
    <source>
        <dbReference type="ARBA" id="ARBA00023136"/>
    </source>
</evidence>
<evidence type="ECO:0000256" key="7">
    <source>
        <dbReference type="PIRNR" id="PIRNR016636"/>
    </source>
</evidence>
<evidence type="ECO:0000256" key="3">
    <source>
        <dbReference type="ARBA" id="ARBA00022475"/>
    </source>
</evidence>
<evidence type="ECO:0000256" key="5">
    <source>
        <dbReference type="ARBA" id="ARBA00022989"/>
    </source>
</evidence>
<sequence>MLFNSIGYLIFLPLTVAAYYALPGKWRWILLLAASYLFYAMWKVEYVLLLMAATAVSYYAALGMEAHTVKKRKKPWLWTALTVNLGMLFIFKYLGFFTGLISGLSDLTGLPGQIPYYAILLPVGISFYTFQTLGYVIDVYRGVTKPEKHAGIFALYVTFFPQLVAGPIERARNLMPQFRQEHAFDPAAFASGLRLILWGLFKKIVIADRIAMLVQPVYGQPEYFHGIQIAIALPLLIIQVYADFSGYTDIAIGSARLMGFRLSRNFNRTFSARSVADFWNRWHITLTTWLRDYVYFSLPSRFRGKTAAWRLNLNLIITFTLVGFWHGAQWNFLIFGLIHGIYMALAIISKPMMEKFNRFSGLAAAPALLKALNQASTFLLVSATGFFFGQHSFSSTLTLIGNIADFSNTGIALRQMLQNNDFTLSLILIVFMLRFEALAGRPGWKEHFMQRPLPVRLAAYLAVLFFLLIFGIFTRQEFFYFQF</sequence>
<dbReference type="InterPro" id="IPR028362">
    <property type="entry name" value="AlgI"/>
</dbReference>
<dbReference type="InterPro" id="IPR004299">
    <property type="entry name" value="MBOAT_fam"/>
</dbReference>
<evidence type="ECO:0000256" key="8">
    <source>
        <dbReference type="SAM" id="Phobius"/>
    </source>
</evidence>
<feature type="transmembrane region" description="Helical" evidence="8">
    <location>
        <begin position="422"/>
        <end position="441"/>
    </location>
</feature>
<keyword evidence="7 9" id="KW-0012">Acyltransferase</keyword>
<evidence type="ECO:0000313" key="10">
    <source>
        <dbReference type="Proteomes" id="UP000053091"/>
    </source>
</evidence>
<organism evidence="9">
    <name type="scientific">Lentimicrobium saccharophilum</name>
    <dbReference type="NCBI Taxonomy" id="1678841"/>
    <lineage>
        <taxon>Bacteria</taxon>
        <taxon>Pseudomonadati</taxon>
        <taxon>Bacteroidota</taxon>
        <taxon>Bacteroidia</taxon>
        <taxon>Bacteroidales</taxon>
        <taxon>Lentimicrobiaceae</taxon>
        <taxon>Lentimicrobium</taxon>
    </lineage>
</organism>
<evidence type="ECO:0000313" key="9">
    <source>
        <dbReference type="EMBL" id="GAP43745.1"/>
    </source>
</evidence>
<dbReference type="GO" id="GO:0016746">
    <property type="term" value="F:acyltransferase activity"/>
    <property type="evidence" value="ECO:0007669"/>
    <property type="project" value="UniProtKB-KW"/>
</dbReference>
<keyword evidence="10" id="KW-1185">Reference proteome</keyword>
<dbReference type="PANTHER" id="PTHR13285:SF18">
    <property type="entry name" value="PROTEIN-CYSTEINE N-PALMITOYLTRANSFERASE RASP"/>
    <property type="match status" value="1"/>
</dbReference>
<proteinExistence type="inferred from homology"/>
<dbReference type="InterPro" id="IPR051085">
    <property type="entry name" value="MB_O-acyltransferase"/>
</dbReference>
<dbReference type="PIRSF" id="PIRSF016636">
    <property type="entry name" value="AlgI_DltB"/>
    <property type="match status" value="1"/>
</dbReference>
<dbReference type="STRING" id="1678841.TBC1_111903"/>
<dbReference type="GO" id="GO:0005886">
    <property type="term" value="C:plasma membrane"/>
    <property type="evidence" value="ECO:0007669"/>
    <property type="project" value="UniProtKB-SubCell"/>
</dbReference>
<dbReference type="PANTHER" id="PTHR13285">
    <property type="entry name" value="ACYLTRANSFERASE"/>
    <property type="match status" value="1"/>
</dbReference>
<dbReference type="EMBL" id="DF968182">
    <property type="protein sequence ID" value="GAP43745.1"/>
    <property type="molecule type" value="Genomic_DNA"/>
</dbReference>
<evidence type="ECO:0000256" key="2">
    <source>
        <dbReference type="ARBA" id="ARBA00010323"/>
    </source>
</evidence>
<feature type="transmembrane region" description="Helical" evidence="8">
    <location>
        <begin position="6"/>
        <end position="22"/>
    </location>
</feature>
<feature type="transmembrane region" description="Helical" evidence="8">
    <location>
        <begin position="307"/>
        <end position="326"/>
    </location>
</feature>
<dbReference type="RefSeq" id="WP_062041369.1">
    <property type="nucleotide sequence ID" value="NZ_DF968182.1"/>
</dbReference>
<dbReference type="AlphaFoldDB" id="A0A0S7C158"/>
<keyword evidence="6 7" id="KW-0472">Membrane</keyword>
<dbReference type="InterPro" id="IPR024194">
    <property type="entry name" value="Ac/AlaTfrase_AlgI/DltB"/>
</dbReference>
<keyword evidence="4 8" id="KW-0812">Transmembrane</keyword>
<reference evidence="9" key="1">
    <citation type="journal article" date="2015" name="Genome Announc.">
        <title>Draft Genome Sequence of Bacteroidales Strain TBC1, a Novel Isolate from a Methanogenic Wastewater Treatment System.</title>
        <authorList>
            <person name="Tourlousse D.M."/>
            <person name="Matsuura N."/>
            <person name="Sun L."/>
            <person name="Toyonaga M."/>
            <person name="Kuroda K."/>
            <person name="Ohashi A."/>
            <person name="Cruz R."/>
            <person name="Yamaguchi T."/>
            <person name="Sekiguchi Y."/>
        </authorList>
    </citation>
    <scope>NUCLEOTIDE SEQUENCE [LARGE SCALE GENOMIC DNA]</scope>
    <source>
        <strain evidence="9">TBC1</strain>
    </source>
</reference>
<feature type="transmembrane region" description="Helical" evidence="8">
    <location>
        <begin position="453"/>
        <end position="473"/>
    </location>
</feature>
<keyword evidence="3 7" id="KW-1003">Cell membrane</keyword>
<feature type="transmembrane region" description="Helical" evidence="8">
    <location>
        <begin position="114"/>
        <end position="137"/>
    </location>
</feature>
<dbReference type="Proteomes" id="UP000053091">
    <property type="component" value="Unassembled WGS sequence"/>
</dbReference>
<dbReference type="OrthoDB" id="9805788at2"/>
<accession>A0A0S7C158</accession>
<gene>
    <name evidence="9" type="ORF">TBC1_111903</name>
</gene>
<evidence type="ECO:0000256" key="1">
    <source>
        <dbReference type="ARBA" id="ARBA00004651"/>
    </source>
</evidence>
<keyword evidence="7 9" id="KW-0808">Transferase</keyword>
<comment type="similarity">
    <text evidence="2 7">Belongs to the membrane-bound acyltransferase family.</text>
</comment>
<feature type="transmembrane region" description="Helical" evidence="8">
    <location>
        <begin position="48"/>
        <end position="64"/>
    </location>
</feature>
<dbReference type="PATRIC" id="fig|1678841.3.peg.2125"/>
<dbReference type="PIRSF" id="PIRSF500217">
    <property type="entry name" value="AlgI"/>
    <property type="match status" value="1"/>
</dbReference>
<name>A0A0S7C158_9BACT</name>
<dbReference type="Pfam" id="PF03062">
    <property type="entry name" value="MBOAT"/>
    <property type="match status" value="1"/>
</dbReference>
<keyword evidence="5 8" id="KW-1133">Transmembrane helix</keyword>
<feature type="transmembrane region" description="Helical" evidence="8">
    <location>
        <begin position="76"/>
        <end position="94"/>
    </location>
</feature>
<dbReference type="GO" id="GO:0042121">
    <property type="term" value="P:alginic acid biosynthetic process"/>
    <property type="evidence" value="ECO:0007669"/>
    <property type="project" value="InterPro"/>
</dbReference>
<comment type="subcellular location">
    <subcellularLocation>
        <location evidence="1">Cell membrane</location>
        <topology evidence="1">Multi-pass membrane protein</topology>
    </subcellularLocation>
</comment>
<evidence type="ECO:0000256" key="4">
    <source>
        <dbReference type="ARBA" id="ARBA00022692"/>
    </source>
</evidence>